<keyword evidence="2" id="KW-1185">Reference proteome</keyword>
<comment type="caution">
    <text evidence="1">The sequence shown here is derived from an EMBL/GenBank/DDBJ whole genome shotgun (WGS) entry which is preliminary data.</text>
</comment>
<dbReference type="AlphaFoldDB" id="A0A7Y0L5R3"/>
<name>A0A7Y0L5R3_9FIRM</name>
<dbReference type="InterPro" id="IPR036866">
    <property type="entry name" value="RibonucZ/Hydroxyglut_hydro"/>
</dbReference>
<dbReference type="SUPFAM" id="SSF56281">
    <property type="entry name" value="Metallo-hydrolase/oxidoreductase"/>
    <property type="match status" value="1"/>
</dbReference>
<sequence>MITWITDAIGRWTTPDPEEELMMVGHVMKADDGLVLVDPPVIPDLPRVLASVGAVRAIILTTHDHTRGSRYLSDLFSCPLYAPVHADRGRLQVGRVEKPVWYEDGTHLPGGLVARRIVVTVPDDRPYMDEMSLERSDVLFVGDLLAGTLGGTLAVCPEQFPGVRQVEEKGRAVAGALLASISSPPRLVLAGHGWPFSGNWQAELTKRISEET</sequence>
<evidence type="ECO:0000313" key="1">
    <source>
        <dbReference type="EMBL" id="NMP23710.1"/>
    </source>
</evidence>
<evidence type="ECO:0000313" key="2">
    <source>
        <dbReference type="Proteomes" id="UP000533476"/>
    </source>
</evidence>
<dbReference type="EMBL" id="JABBVZ010000063">
    <property type="protein sequence ID" value="NMP23710.1"/>
    <property type="molecule type" value="Genomic_DNA"/>
</dbReference>
<protein>
    <recommendedName>
        <fullName evidence="3">Metallo-beta-lactamase domain-containing protein</fullName>
    </recommendedName>
</protein>
<dbReference type="Pfam" id="PF14597">
    <property type="entry name" value="Lactamase_B_5"/>
    <property type="match status" value="1"/>
</dbReference>
<reference evidence="1 2" key="1">
    <citation type="submission" date="2020-04" db="EMBL/GenBank/DDBJ databases">
        <authorList>
            <person name="Zhang R."/>
            <person name="Schippers A."/>
        </authorList>
    </citation>
    <scope>NUCLEOTIDE SEQUENCE [LARGE SCALE GENOMIC DNA]</scope>
    <source>
        <strain evidence="1 2">DSM 109850</strain>
    </source>
</reference>
<dbReference type="Gene3D" id="3.60.15.10">
    <property type="entry name" value="Ribonuclease Z/Hydroxyacylglutathione hydrolase-like"/>
    <property type="match status" value="1"/>
</dbReference>
<accession>A0A7Y0L5R3</accession>
<organism evidence="1 2">
    <name type="scientific">Sulfobacillus harzensis</name>
    <dbReference type="NCBI Taxonomy" id="2729629"/>
    <lineage>
        <taxon>Bacteria</taxon>
        <taxon>Bacillati</taxon>
        <taxon>Bacillota</taxon>
        <taxon>Clostridia</taxon>
        <taxon>Eubacteriales</taxon>
        <taxon>Clostridiales Family XVII. Incertae Sedis</taxon>
        <taxon>Sulfobacillus</taxon>
    </lineage>
</organism>
<proteinExistence type="predicted"/>
<dbReference type="RefSeq" id="WP_169101220.1">
    <property type="nucleotide sequence ID" value="NZ_JABBVZ010000063.1"/>
</dbReference>
<gene>
    <name evidence="1" type="ORF">HIJ39_15310</name>
</gene>
<evidence type="ECO:0008006" key="3">
    <source>
        <dbReference type="Google" id="ProtNLM"/>
    </source>
</evidence>
<dbReference type="Proteomes" id="UP000533476">
    <property type="component" value="Unassembled WGS sequence"/>
</dbReference>